<proteinExistence type="predicted"/>
<protein>
    <submittedName>
        <fullName evidence="2">Cupin domain-containing protein</fullName>
    </submittedName>
</protein>
<dbReference type="Gene3D" id="2.60.120.10">
    <property type="entry name" value="Jelly Rolls"/>
    <property type="match status" value="1"/>
</dbReference>
<evidence type="ECO:0000313" key="3">
    <source>
        <dbReference type="Proteomes" id="UP001237105"/>
    </source>
</evidence>
<dbReference type="PANTHER" id="PTHR36440">
    <property type="entry name" value="PUTATIVE (AFU_ORTHOLOGUE AFUA_8G07350)-RELATED"/>
    <property type="match status" value="1"/>
</dbReference>
<evidence type="ECO:0000259" key="1">
    <source>
        <dbReference type="Pfam" id="PF07883"/>
    </source>
</evidence>
<dbReference type="InterPro" id="IPR014710">
    <property type="entry name" value="RmlC-like_jellyroll"/>
</dbReference>
<organism evidence="2 3">
    <name type="scientific">Streptomyces luteolus</name>
    <dbReference type="NCBI Taxonomy" id="3043615"/>
    <lineage>
        <taxon>Bacteria</taxon>
        <taxon>Bacillati</taxon>
        <taxon>Actinomycetota</taxon>
        <taxon>Actinomycetes</taxon>
        <taxon>Kitasatosporales</taxon>
        <taxon>Streptomycetaceae</taxon>
        <taxon>Streptomyces</taxon>
    </lineage>
</organism>
<reference evidence="2 3" key="1">
    <citation type="submission" date="2023-05" db="EMBL/GenBank/DDBJ databases">
        <title>Draft genome sequence of Streptomyces sp. B-S-A12 isolated from a cave soil in Thailand.</title>
        <authorList>
            <person name="Chamroensaksri N."/>
            <person name="Muangham S."/>
        </authorList>
    </citation>
    <scope>NUCLEOTIDE SEQUENCE [LARGE SCALE GENOMIC DNA]</scope>
    <source>
        <strain evidence="2 3">B-S-A12</strain>
    </source>
</reference>
<dbReference type="Pfam" id="PF07883">
    <property type="entry name" value="Cupin_2"/>
    <property type="match status" value="1"/>
</dbReference>
<dbReference type="RefSeq" id="WP_282534430.1">
    <property type="nucleotide sequence ID" value="NZ_JASCIS010000006.1"/>
</dbReference>
<evidence type="ECO:0000313" key="2">
    <source>
        <dbReference type="EMBL" id="MDI3418515.1"/>
    </source>
</evidence>
<dbReference type="InterPro" id="IPR011051">
    <property type="entry name" value="RmlC_Cupin_sf"/>
</dbReference>
<dbReference type="InterPro" id="IPR013096">
    <property type="entry name" value="Cupin_2"/>
</dbReference>
<dbReference type="SUPFAM" id="SSF51182">
    <property type="entry name" value="RmlC-like cupins"/>
    <property type="match status" value="1"/>
</dbReference>
<dbReference type="EMBL" id="JASCIS010000006">
    <property type="protein sequence ID" value="MDI3418515.1"/>
    <property type="molecule type" value="Genomic_DNA"/>
</dbReference>
<comment type="caution">
    <text evidence="2">The sequence shown here is derived from an EMBL/GenBank/DDBJ whole genome shotgun (WGS) entry which is preliminary data.</text>
</comment>
<accession>A0ABT6SSE7</accession>
<name>A0ABT6SSE7_9ACTN</name>
<keyword evidence="3" id="KW-1185">Reference proteome</keyword>
<dbReference type="PANTHER" id="PTHR36440:SF1">
    <property type="entry name" value="PUTATIVE (AFU_ORTHOLOGUE AFUA_8G07350)-RELATED"/>
    <property type="match status" value="1"/>
</dbReference>
<gene>
    <name evidence="2" type="ORF">QIT00_08050</name>
</gene>
<dbReference type="InterPro" id="IPR053146">
    <property type="entry name" value="QDO-like"/>
</dbReference>
<sequence>MQIVKKDSLPSVRIDGEVAARIFSGAKYDNVSVSAFIVDVAPGIGPNRHQHPYEEIFVITEGTVELEAGGEVLHATPEEIVIVPAGVPHRFSAAGDGRAQMVNIHAAAEVVTEFVPDASDSSSYEYNHA</sequence>
<dbReference type="Proteomes" id="UP001237105">
    <property type="component" value="Unassembled WGS sequence"/>
</dbReference>
<feature type="domain" description="Cupin type-2" evidence="1">
    <location>
        <begin position="37"/>
        <end position="104"/>
    </location>
</feature>